<dbReference type="Proteomes" id="UP000307440">
    <property type="component" value="Unassembled WGS sequence"/>
</dbReference>
<gene>
    <name evidence="2" type="ORF">FA15DRAFT_696026</name>
</gene>
<organism evidence="2 3">
    <name type="scientific">Coprinopsis marcescibilis</name>
    <name type="common">Agaric fungus</name>
    <name type="synonym">Psathyrella marcescibilis</name>
    <dbReference type="NCBI Taxonomy" id="230819"/>
    <lineage>
        <taxon>Eukaryota</taxon>
        <taxon>Fungi</taxon>
        <taxon>Dikarya</taxon>
        <taxon>Basidiomycota</taxon>
        <taxon>Agaricomycotina</taxon>
        <taxon>Agaricomycetes</taxon>
        <taxon>Agaricomycetidae</taxon>
        <taxon>Agaricales</taxon>
        <taxon>Agaricineae</taxon>
        <taxon>Psathyrellaceae</taxon>
        <taxon>Coprinopsis</taxon>
    </lineage>
</organism>
<feature type="compositionally biased region" description="Basic residues" evidence="1">
    <location>
        <begin position="35"/>
        <end position="45"/>
    </location>
</feature>
<dbReference type="EMBL" id="ML210253">
    <property type="protein sequence ID" value="TFK21988.1"/>
    <property type="molecule type" value="Genomic_DNA"/>
</dbReference>
<accession>A0A5C3L1A6</accession>
<keyword evidence="3" id="KW-1185">Reference proteome</keyword>
<sequence>MPVHERLRRTQTGNSENLSGHTPSEIKSASPKPKSTGRRKSVKKLKKQKLCSTLGVNAEGLDEMKASIPHSMYRFHELLEKIKEAYPDIFNGKTEVEKTQIVKQYVQMYFRWRRYSHVHSLSQIKKDQEEAVFSVEQPHNRVTTGRLLIASSQKVPVPTEEHWRRWVVMSPAEMIGASNSSLMEESPLSRVTFKPGPSQVSQAHGDWLNFST</sequence>
<feature type="compositionally biased region" description="Polar residues" evidence="1">
    <location>
        <begin position="10"/>
        <end position="27"/>
    </location>
</feature>
<reference evidence="2 3" key="1">
    <citation type="journal article" date="2019" name="Nat. Ecol. Evol.">
        <title>Megaphylogeny resolves global patterns of mushroom evolution.</title>
        <authorList>
            <person name="Varga T."/>
            <person name="Krizsan K."/>
            <person name="Foldi C."/>
            <person name="Dima B."/>
            <person name="Sanchez-Garcia M."/>
            <person name="Sanchez-Ramirez S."/>
            <person name="Szollosi G.J."/>
            <person name="Szarkandi J.G."/>
            <person name="Papp V."/>
            <person name="Albert L."/>
            <person name="Andreopoulos W."/>
            <person name="Angelini C."/>
            <person name="Antonin V."/>
            <person name="Barry K.W."/>
            <person name="Bougher N.L."/>
            <person name="Buchanan P."/>
            <person name="Buyck B."/>
            <person name="Bense V."/>
            <person name="Catcheside P."/>
            <person name="Chovatia M."/>
            <person name="Cooper J."/>
            <person name="Damon W."/>
            <person name="Desjardin D."/>
            <person name="Finy P."/>
            <person name="Geml J."/>
            <person name="Haridas S."/>
            <person name="Hughes K."/>
            <person name="Justo A."/>
            <person name="Karasinski D."/>
            <person name="Kautmanova I."/>
            <person name="Kiss B."/>
            <person name="Kocsube S."/>
            <person name="Kotiranta H."/>
            <person name="LaButti K.M."/>
            <person name="Lechner B.E."/>
            <person name="Liimatainen K."/>
            <person name="Lipzen A."/>
            <person name="Lukacs Z."/>
            <person name="Mihaltcheva S."/>
            <person name="Morgado L.N."/>
            <person name="Niskanen T."/>
            <person name="Noordeloos M.E."/>
            <person name="Ohm R.A."/>
            <person name="Ortiz-Santana B."/>
            <person name="Ovrebo C."/>
            <person name="Racz N."/>
            <person name="Riley R."/>
            <person name="Savchenko A."/>
            <person name="Shiryaev A."/>
            <person name="Soop K."/>
            <person name="Spirin V."/>
            <person name="Szebenyi C."/>
            <person name="Tomsovsky M."/>
            <person name="Tulloss R.E."/>
            <person name="Uehling J."/>
            <person name="Grigoriev I.V."/>
            <person name="Vagvolgyi C."/>
            <person name="Papp T."/>
            <person name="Martin F.M."/>
            <person name="Miettinen O."/>
            <person name="Hibbett D.S."/>
            <person name="Nagy L.G."/>
        </authorList>
    </citation>
    <scope>NUCLEOTIDE SEQUENCE [LARGE SCALE GENOMIC DNA]</scope>
    <source>
        <strain evidence="2 3">CBS 121175</strain>
    </source>
</reference>
<dbReference type="AlphaFoldDB" id="A0A5C3L1A6"/>
<name>A0A5C3L1A6_COPMA</name>
<evidence type="ECO:0000313" key="3">
    <source>
        <dbReference type="Proteomes" id="UP000307440"/>
    </source>
</evidence>
<proteinExistence type="predicted"/>
<evidence type="ECO:0000313" key="2">
    <source>
        <dbReference type="EMBL" id="TFK21988.1"/>
    </source>
</evidence>
<evidence type="ECO:0000256" key="1">
    <source>
        <dbReference type="SAM" id="MobiDB-lite"/>
    </source>
</evidence>
<feature type="region of interest" description="Disordered" evidence="1">
    <location>
        <begin position="1"/>
        <end position="45"/>
    </location>
</feature>
<protein>
    <submittedName>
        <fullName evidence="2">Uncharacterized protein</fullName>
    </submittedName>
</protein>